<name>A0A1F5YBS3_9BACT</name>
<dbReference type="Gene3D" id="3.40.30.10">
    <property type="entry name" value="Glutaredoxin"/>
    <property type="match status" value="1"/>
</dbReference>
<dbReference type="NCBIfam" id="NF005722">
    <property type="entry name" value="PRK07539.1-2"/>
    <property type="match status" value="1"/>
</dbReference>
<feature type="binding site" evidence="7">
    <location>
        <position position="128"/>
    </location>
    <ligand>
        <name>[2Fe-2S] cluster</name>
        <dbReference type="ChEBI" id="CHEBI:190135"/>
    </ligand>
</feature>
<evidence type="ECO:0000256" key="4">
    <source>
        <dbReference type="ARBA" id="ARBA00023004"/>
    </source>
</evidence>
<keyword evidence="3 7" id="KW-0479">Metal-binding</keyword>
<comment type="caution">
    <text evidence="8">The sequence shown here is derived from an EMBL/GenBank/DDBJ whole genome shotgun (WGS) entry which is preliminary data.</text>
</comment>
<dbReference type="InterPro" id="IPR041921">
    <property type="entry name" value="NuoE_N"/>
</dbReference>
<dbReference type="EMBL" id="MFIV01000220">
    <property type="protein sequence ID" value="OGF97617.1"/>
    <property type="molecule type" value="Genomic_DNA"/>
</dbReference>
<dbReference type="SUPFAM" id="SSF52833">
    <property type="entry name" value="Thioredoxin-like"/>
    <property type="match status" value="1"/>
</dbReference>
<protein>
    <recommendedName>
        <fullName evidence="10">NADH-quinone oxidoreductase subunit E</fullName>
    </recommendedName>
</protein>
<reference evidence="8 9" key="1">
    <citation type="journal article" date="2016" name="Nat. Commun.">
        <title>Thousands of microbial genomes shed light on interconnected biogeochemical processes in an aquifer system.</title>
        <authorList>
            <person name="Anantharaman K."/>
            <person name="Brown C.T."/>
            <person name="Hug L.A."/>
            <person name="Sharon I."/>
            <person name="Castelle C.J."/>
            <person name="Probst A.J."/>
            <person name="Thomas B.C."/>
            <person name="Singh A."/>
            <person name="Wilkins M.J."/>
            <person name="Karaoz U."/>
            <person name="Brodie E.L."/>
            <person name="Williams K.H."/>
            <person name="Hubbard S.S."/>
            <person name="Banfield J.F."/>
        </authorList>
    </citation>
    <scope>NUCLEOTIDE SEQUENCE [LARGE SCALE GENOMIC DNA]</scope>
</reference>
<dbReference type="CDD" id="cd03064">
    <property type="entry name" value="TRX_Fd_NuoE"/>
    <property type="match status" value="1"/>
</dbReference>
<dbReference type="InterPro" id="IPR002023">
    <property type="entry name" value="NuoE-like"/>
</dbReference>
<dbReference type="GO" id="GO:0051537">
    <property type="term" value="F:2 iron, 2 sulfur cluster binding"/>
    <property type="evidence" value="ECO:0007669"/>
    <property type="project" value="UniProtKB-KW"/>
</dbReference>
<dbReference type="PROSITE" id="PS01099">
    <property type="entry name" value="COMPLEX1_24K"/>
    <property type="match status" value="1"/>
</dbReference>
<evidence type="ECO:0000256" key="1">
    <source>
        <dbReference type="ARBA" id="ARBA00010643"/>
    </source>
</evidence>
<organism evidence="8 9">
    <name type="scientific">Candidatus Glassbacteria bacterium GWA2_58_10</name>
    <dbReference type="NCBI Taxonomy" id="1817865"/>
    <lineage>
        <taxon>Bacteria</taxon>
        <taxon>Candidatus Glassiibacteriota</taxon>
    </lineage>
</organism>
<evidence type="ECO:0000256" key="6">
    <source>
        <dbReference type="ARBA" id="ARBA00034078"/>
    </source>
</evidence>
<dbReference type="GO" id="GO:0003954">
    <property type="term" value="F:NADH dehydrogenase activity"/>
    <property type="evidence" value="ECO:0007669"/>
    <property type="project" value="TreeGrafter"/>
</dbReference>
<feature type="binding site" evidence="7">
    <location>
        <position position="88"/>
    </location>
    <ligand>
        <name>[2Fe-2S] cluster</name>
        <dbReference type="ChEBI" id="CHEBI:190135"/>
    </ligand>
</feature>
<proteinExistence type="inferred from homology"/>
<dbReference type="PANTHER" id="PTHR10371:SF3">
    <property type="entry name" value="NADH DEHYDROGENASE [UBIQUINONE] FLAVOPROTEIN 2, MITOCHONDRIAL"/>
    <property type="match status" value="1"/>
</dbReference>
<evidence type="ECO:0008006" key="10">
    <source>
        <dbReference type="Google" id="ProtNLM"/>
    </source>
</evidence>
<comment type="similarity">
    <text evidence="1">Belongs to the complex I 24 kDa subunit family.</text>
</comment>
<dbReference type="FunFam" id="1.10.10.1590:FF:000001">
    <property type="entry name" value="NADH-quinone oxidoreductase subunit E"/>
    <property type="match status" value="1"/>
</dbReference>
<dbReference type="PIRSF" id="PIRSF000216">
    <property type="entry name" value="NADH_DH_24kDa"/>
    <property type="match status" value="1"/>
</dbReference>
<evidence type="ECO:0000256" key="7">
    <source>
        <dbReference type="PIRSR" id="PIRSR000216-1"/>
    </source>
</evidence>
<keyword evidence="2 7" id="KW-0001">2Fe-2S</keyword>
<feature type="binding site" evidence="7">
    <location>
        <position position="83"/>
    </location>
    <ligand>
        <name>[2Fe-2S] cluster</name>
        <dbReference type="ChEBI" id="CHEBI:190135"/>
    </ligand>
</feature>
<dbReference type="PANTHER" id="PTHR10371">
    <property type="entry name" value="NADH DEHYDROGENASE UBIQUINONE FLAVOPROTEIN 2, MITOCHONDRIAL"/>
    <property type="match status" value="1"/>
</dbReference>
<comment type="cofactor">
    <cofactor evidence="7">
        <name>[2Fe-2S] cluster</name>
        <dbReference type="ChEBI" id="CHEBI:190135"/>
    </cofactor>
    <text evidence="7">Binds 1 [2Fe-2S] cluster.</text>
</comment>
<comment type="cofactor">
    <cofactor evidence="6">
        <name>[2Fe-2S] cluster</name>
        <dbReference type="ChEBI" id="CHEBI:190135"/>
    </cofactor>
</comment>
<evidence type="ECO:0000256" key="2">
    <source>
        <dbReference type="ARBA" id="ARBA00022714"/>
    </source>
</evidence>
<accession>A0A1F5YBS3</accession>
<feature type="binding site" evidence="7">
    <location>
        <position position="124"/>
    </location>
    <ligand>
        <name>[2Fe-2S] cluster</name>
        <dbReference type="ChEBI" id="CHEBI:190135"/>
    </ligand>
</feature>
<dbReference type="AlphaFoldDB" id="A0A1F5YBS3"/>
<dbReference type="Gene3D" id="1.10.10.1590">
    <property type="entry name" value="NADH-quinone oxidoreductase subunit E"/>
    <property type="match status" value="1"/>
</dbReference>
<evidence type="ECO:0000256" key="3">
    <source>
        <dbReference type="ARBA" id="ARBA00022723"/>
    </source>
</evidence>
<keyword evidence="5 7" id="KW-0411">Iron-sulfur</keyword>
<keyword evidence="4 7" id="KW-0408">Iron</keyword>
<gene>
    <name evidence="8" type="ORF">A2Z86_00390</name>
</gene>
<dbReference type="Proteomes" id="UP000176992">
    <property type="component" value="Unassembled WGS sequence"/>
</dbReference>
<dbReference type="InterPro" id="IPR036249">
    <property type="entry name" value="Thioredoxin-like_sf"/>
</dbReference>
<evidence type="ECO:0000313" key="9">
    <source>
        <dbReference type="Proteomes" id="UP000176992"/>
    </source>
</evidence>
<dbReference type="InterPro" id="IPR042128">
    <property type="entry name" value="NuoE_dom"/>
</dbReference>
<evidence type="ECO:0000256" key="5">
    <source>
        <dbReference type="ARBA" id="ARBA00023014"/>
    </source>
</evidence>
<dbReference type="Pfam" id="PF01257">
    <property type="entry name" value="2Fe-2S_thioredx"/>
    <property type="match status" value="1"/>
</dbReference>
<dbReference type="GO" id="GO:0046872">
    <property type="term" value="F:metal ion binding"/>
    <property type="evidence" value="ECO:0007669"/>
    <property type="project" value="UniProtKB-KW"/>
</dbReference>
<dbReference type="NCBIfam" id="TIGR01958">
    <property type="entry name" value="nuoE_fam"/>
    <property type="match status" value="1"/>
</dbReference>
<sequence>MSVSFPDKEKKRVEEIIEHYPQKKAAIGDVLYLAQKQFGHISPEVELYVASLLDLPASYVHQIVTFYTMYLENPVGKHLMLLCNNVSCMLCGAEDMLAKVEKKLGIGPGETTKDNKFTLWTVECLGACEMAPCLMIDDKLYGNLTVEKLDKLIDSVE</sequence>
<evidence type="ECO:0000313" key="8">
    <source>
        <dbReference type="EMBL" id="OGF97617.1"/>
    </source>
</evidence>